<dbReference type="eggNOG" id="ENOG502ZB3D">
    <property type="taxonomic scope" value="Bacteria"/>
</dbReference>
<dbReference type="AlphaFoldDB" id="A0A094IUH6"/>
<sequence length="519" mass="60611">MAAPSTNFPSLGEAFKFLFDVSGLLAQKHGQSEKLTDERLKKSIQTKLARLAKGEGDLDKSISELISDFSYLLLEAVQKPKVLGVSIQTLADIHGVYQNTLKQEGTYLSKEATVKWMLDCWLPDLFIKSAQKYSLMFSLDKEGLDYPTNNDWWLPHFGERVVTPLERAWRWVYEQVSTTQTRFHNPDGIDPRGAQNSENASNWFHTDQLPSWSGLQNNLNTSVEMLADCRNKKYQRELTAELINSFRVVLFFARMSTDIFRRITDAYGIGYAKKLTQQVRAQNRRRTKFHQKVKIDIEARLANVVFKNEEHVRRVWHDEASAFWSNYSAKLKRDSQVMQTMECFQTEERLSITDAKKLLTQFDPFFISMAIRQKRYAPDNSQLTFLKLCVLGIELQKRRDLTASELENYQALVVENGFDDELRWLVEWLLATRFSRSDEHDAAYEHYKRAFELSKHRIGKESYLLVNEFASACAKNNKWRDFKQLTSWANHNAIPVRWHRGFDDSEEAIRMAFEIFKRT</sequence>
<evidence type="ECO:0000313" key="2">
    <source>
        <dbReference type="Proteomes" id="UP000054363"/>
    </source>
</evidence>
<gene>
    <name evidence="1" type="ORF">IDSA_06795</name>
</gene>
<comment type="caution">
    <text evidence="1">The sequence shown here is derived from an EMBL/GenBank/DDBJ whole genome shotgun (WGS) entry which is preliminary data.</text>
</comment>
<proteinExistence type="predicted"/>
<organism evidence="1 2">
    <name type="scientific">Pseudidiomarina salinarum</name>
    <dbReference type="NCBI Taxonomy" id="435908"/>
    <lineage>
        <taxon>Bacteria</taxon>
        <taxon>Pseudomonadati</taxon>
        <taxon>Pseudomonadota</taxon>
        <taxon>Gammaproteobacteria</taxon>
        <taxon>Alteromonadales</taxon>
        <taxon>Idiomarinaceae</taxon>
        <taxon>Pseudidiomarina</taxon>
    </lineage>
</organism>
<accession>A0A094IUH6</accession>
<dbReference type="Proteomes" id="UP000054363">
    <property type="component" value="Unassembled WGS sequence"/>
</dbReference>
<protein>
    <submittedName>
        <fullName evidence="1">Uncharacterized protein</fullName>
    </submittedName>
</protein>
<reference evidence="1 2" key="1">
    <citation type="submission" date="2014-06" db="EMBL/GenBank/DDBJ databases">
        <title>The draft genome sequence of Idiomarina salinarum ISL-52.</title>
        <authorList>
            <person name="Du J."/>
            <person name="Shao Z."/>
        </authorList>
    </citation>
    <scope>NUCLEOTIDE SEQUENCE [LARGE SCALE GENOMIC DNA]</scope>
    <source>
        <strain evidence="1 2">ISL-52</strain>
    </source>
</reference>
<evidence type="ECO:0000313" key="1">
    <source>
        <dbReference type="EMBL" id="KFZ30792.1"/>
    </source>
</evidence>
<dbReference type="OrthoDB" id="6199498at2"/>
<name>A0A094IUH6_9GAMM</name>
<keyword evidence="2" id="KW-1185">Reference proteome</keyword>
<dbReference type="EMBL" id="JPER01000003">
    <property type="protein sequence ID" value="KFZ30792.1"/>
    <property type="molecule type" value="Genomic_DNA"/>
</dbReference>
<dbReference type="RefSeq" id="WP_034775301.1">
    <property type="nucleotide sequence ID" value="NZ_JPER01000003.1"/>
</dbReference>